<dbReference type="GO" id="GO:0002199">
    <property type="term" value="C:zona pellucida receptor complex"/>
    <property type="evidence" value="ECO:0007669"/>
    <property type="project" value="TreeGrafter"/>
</dbReference>
<feature type="region of interest" description="Disordered" evidence="1">
    <location>
        <begin position="878"/>
        <end position="909"/>
    </location>
</feature>
<feature type="compositionally biased region" description="Pro residues" evidence="1">
    <location>
        <begin position="1398"/>
        <end position="1429"/>
    </location>
</feature>
<proteinExistence type="predicted"/>
<keyword evidence="2" id="KW-0472">Membrane</keyword>
<feature type="region of interest" description="Disordered" evidence="1">
    <location>
        <begin position="796"/>
        <end position="854"/>
    </location>
</feature>
<feature type="compositionally biased region" description="Polar residues" evidence="1">
    <location>
        <begin position="837"/>
        <end position="854"/>
    </location>
</feature>
<dbReference type="GeneID" id="110974667"/>
<dbReference type="InterPro" id="IPR010857">
    <property type="entry name" value="Sp38-bd"/>
</dbReference>
<dbReference type="OrthoDB" id="439917at2759"/>
<dbReference type="KEGG" id="aplc:110974667"/>
<feature type="compositionally biased region" description="Polar residues" evidence="1">
    <location>
        <begin position="1176"/>
        <end position="1199"/>
    </location>
</feature>
<feature type="compositionally biased region" description="Polar residues" evidence="1">
    <location>
        <begin position="943"/>
        <end position="963"/>
    </location>
</feature>
<feature type="domain" description="Ig-like" evidence="3">
    <location>
        <begin position="287"/>
        <end position="398"/>
    </location>
</feature>
<organism evidence="4 5">
    <name type="scientific">Acanthaster planci</name>
    <name type="common">Crown-of-thorns starfish</name>
    <dbReference type="NCBI Taxonomy" id="133434"/>
    <lineage>
        <taxon>Eukaryota</taxon>
        <taxon>Metazoa</taxon>
        <taxon>Echinodermata</taxon>
        <taxon>Eleutherozoa</taxon>
        <taxon>Asterozoa</taxon>
        <taxon>Asteroidea</taxon>
        <taxon>Valvatacea</taxon>
        <taxon>Valvatida</taxon>
        <taxon>Acanthasteridae</taxon>
        <taxon>Acanthaster</taxon>
    </lineage>
</organism>
<dbReference type="Proteomes" id="UP000694845">
    <property type="component" value="Unplaced"/>
</dbReference>
<feature type="compositionally biased region" description="Low complexity" evidence="1">
    <location>
        <begin position="1430"/>
        <end position="1457"/>
    </location>
</feature>
<name>A0A8B7XMW2_ACAPL</name>
<feature type="compositionally biased region" description="Basic and acidic residues" evidence="1">
    <location>
        <begin position="733"/>
        <end position="744"/>
    </location>
</feature>
<dbReference type="InterPro" id="IPR007110">
    <property type="entry name" value="Ig-like_dom"/>
</dbReference>
<dbReference type="PANTHER" id="PTHR15443">
    <property type="entry name" value="ZONA PELLUCIDA BINDING PROTEIN SP38"/>
    <property type="match status" value="1"/>
</dbReference>
<feature type="transmembrane region" description="Helical" evidence="2">
    <location>
        <begin position="619"/>
        <end position="643"/>
    </location>
</feature>
<dbReference type="GO" id="GO:0005576">
    <property type="term" value="C:extracellular region"/>
    <property type="evidence" value="ECO:0007669"/>
    <property type="project" value="InterPro"/>
</dbReference>
<evidence type="ECO:0000256" key="1">
    <source>
        <dbReference type="SAM" id="MobiDB-lite"/>
    </source>
</evidence>
<feature type="region of interest" description="Disordered" evidence="1">
    <location>
        <begin position="1075"/>
        <end position="1098"/>
    </location>
</feature>
<dbReference type="Gene3D" id="2.10.50.10">
    <property type="entry name" value="Tumor Necrosis Factor Receptor, subunit A, domain 2"/>
    <property type="match status" value="1"/>
</dbReference>
<protein>
    <submittedName>
        <fullName evidence="5">Uncharacterized protein LOC110974667 isoform X1</fullName>
    </submittedName>
</protein>
<evidence type="ECO:0000256" key="2">
    <source>
        <dbReference type="SAM" id="Phobius"/>
    </source>
</evidence>
<feature type="compositionally biased region" description="Pro residues" evidence="1">
    <location>
        <begin position="1375"/>
        <end position="1386"/>
    </location>
</feature>
<feature type="compositionally biased region" description="Pro residues" evidence="1">
    <location>
        <begin position="1514"/>
        <end position="1528"/>
    </location>
</feature>
<sequence>MINLERGNKNFATLLIIFVSMHSNTIGWKVGVKDQDKICYLYTHQTKTCFIQSQVSGWVVLPLHLTPTTVADLTTPLDISWFRRVKLRNRHALAVVNLLEGGRPPEFMSLSDNRTDLTIRILSEYDMSRNSFKARVGSKENGDYQNFVIESEPIEVEEPQPGDFVAINTVDYFTIPGRDAHFDWSKEGARHLPRNTGISHDGKRLVIRHYVPAEDSGVFVCDVYSPTDYFIAGRRFVLGGAGHADANLDTRGSSIGHTPYSQNRQGNAALYEWETSGVDFPWVDGEPDLDVDPLHIGEIVHTFKNNGDINYALQGRTQYLACLPSNMAPVDLTKMDPIFTWSKLKGSDVIPTFDNGRYLTIEGGILQISSVTPKDSGKVECRVTYHDVTGEPRVKTYSYGIEVYTLPDFVYSVSAAYTADDCDSVQRNAVFKQLLGTHLQSSIVAGDASYEITDFVAICTGAVDGSSGRVGSESAEGTRLNLVSFDVTVRHAAVSECSMPCMVGEMDIKTRLVGLKLGAFFSRELEEGQHGYDSSRLIPDSLRFSLKYRCEEGYGLHASICIACPPGSYSKQGSAKCSQCPVGRYQPAYGAVDCIDCPAREFTLWSGAVSVEECQVKTVLLWSLMGVFGLMALSGLIVLVILYRFGKRLHKAEGQGATEVATVAKQSDTKAMKDVAKKPARKVTKSKKYSLISNISSPALQSELESLLESSGKDDSDVESQQEGAATIFRQTGRPEEVPDGTKYELQEQDTSLHHAVQKGNIDKTGGATNQNNTTISQLPGNFELVYQRQKEPCDQLSRSQVATEHGRNEWQRSAHPSFHDSFRDKTLQESAMPHTDSYSNANVSSEKPSHTRMSLTKLPLETQLDFLSQRAFTPRTGEAHFTHKHSSRQTNIISPNSPPNPHTSFPSHRQFTLQDSFQMETYPSTTLSDHPDINFRPSDIQRQTSVASPSQVPTASRGSSTLPPRRREPSFGSASPDSPASSRSSSNSDLTRSSAVLADFSDEIYSETEIGTYIVEGDHLPPEEESRRSSPILHPNLSPGRSSVAALIASYHALSQRGPSHTPSQVDRILDLSSAASSSPSSSKTTSLTGKHDTDVNRVVSESATRITYSGEQILPSISRHRALPHHLQPATSGIVGATPVPSPPRTPQREQSKIFTPAISSATATPIDSPPMSPTTVTRDLDQTVSEYTQRATSPRDQLTIPPSPPRMPPESLARASTPSQTKELSSSLSLQESRYTPQRPPSPVRAPSIQLPQISPKESLMTRRSSLMTTPSGRPVNPFKLQRLRRQSLEGQNSSHLTSTLSAAPHFESSSSVLPRHQLDTPLVAPHSVVSSSATHSTNVVSSINRIPSENLAPPSIPAPPPMTPSTIAPPSQTPAMPPPPAHLAPSTSPTHPVSAPPPHSGGVLPPSPPPPISALPPPGGPPLAPPLSTALPTATTAATADTDAESPASQSSAPPHPVAALIDQEFEGEKGPKSLTSEPVKGWSGENISASTPTTAVLGSVSTPPAGTVPAPPPPPPPPPLLED</sequence>
<evidence type="ECO:0000313" key="5">
    <source>
        <dbReference type="RefSeq" id="XP_022082164.1"/>
    </source>
</evidence>
<dbReference type="GO" id="GO:0001669">
    <property type="term" value="C:acrosomal vesicle"/>
    <property type="evidence" value="ECO:0007669"/>
    <property type="project" value="TreeGrafter"/>
</dbReference>
<dbReference type="RefSeq" id="XP_022082164.1">
    <property type="nucleotide sequence ID" value="XM_022226472.1"/>
</dbReference>
<dbReference type="CDD" id="cd00096">
    <property type="entry name" value="Ig"/>
    <property type="match status" value="1"/>
</dbReference>
<dbReference type="SMART" id="SM01411">
    <property type="entry name" value="Ephrin_rec_like"/>
    <property type="match status" value="1"/>
</dbReference>
<keyword evidence="2" id="KW-1133">Transmembrane helix</keyword>
<dbReference type="Gene3D" id="2.60.40.10">
    <property type="entry name" value="Immunoglobulins"/>
    <property type="match status" value="1"/>
</dbReference>
<dbReference type="Pfam" id="PF07699">
    <property type="entry name" value="Ephrin_rec_like"/>
    <property type="match status" value="1"/>
</dbReference>
<dbReference type="CDD" id="cd00185">
    <property type="entry name" value="TNFRSF"/>
    <property type="match status" value="1"/>
</dbReference>
<dbReference type="GO" id="GO:0007339">
    <property type="term" value="P:binding of sperm to zona pellucida"/>
    <property type="evidence" value="ECO:0007669"/>
    <property type="project" value="InterPro"/>
</dbReference>
<evidence type="ECO:0000259" key="3">
    <source>
        <dbReference type="PROSITE" id="PS50835"/>
    </source>
</evidence>
<feature type="region of interest" description="Disordered" evidence="1">
    <location>
        <begin position="1132"/>
        <end position="1282"/>
    </location>
</feature>
<gene>
    <name evidence="5" type="primary">LOC110974667</name>
</gene>
<feature type="compositionally biased region" description="Polar residues" evidence="1">
    <location>
        <begin position="1265"/>
        <end position="1275"/>
    </location>
</feature>
<dbReference type="GO" id="GO:0001675">
    <property type="term" value="P:acrosome assembly"/>
    <property type="evidence" value="ECO:0007669"/>
    <property type="project" value="TreeGrafter"/>
</dbReference>
<dbReference type="SUPFAM" id="SSF57184">
    <property type="entry name" value="Growth factor receptor domain"/>
    <property type="match status" value="1"/>
</dbReference>
<evidence type="ECO:0000313" key="4">
    <source>
        <dbReference type="Proteomes" id="UP000694845"/>
    </source>
</evidence>
<dbReference type="InterPro" id="IPR009030">
    <property type="entry name" value="Growth_fac_rcpt_cys_sf"/>
</dbReference>
<dbReference type="PROSITE" id="PS50835">
    <property type="entry name" value="IG_LIKE"/>
    <property type="match status" value="1"/>
</dbReference>
<keyword evidence="4" id="KW-1185">Reference proteome</keyword>
<feature type="region of interest" description="Disordered" evidence="1">
    <location>
        <begin position="707"/>
        <end position="744"/>
    </location>
</feature>
<feature type="compositionally biased region" description="Polar residues" evidence="1">
    <location>
        <begin position="1217"/>
        <end position="1226"/>
    </location>
</feature>
<dbReference type="SUPFAM" id="SSF48726">
    <property type="entry name" value="Immunoglobulin"/>
    <property type="match status" value="1"/>
</dbReference>
<feature type="region of interest" description="Disordered" evidence="1">
    <location>
        <begin position="943"/>
        <end position="993"/>
    </location>
</feature>
<dbReference type="InterPro" id="IPR011641">
    <property type="entry name" value="Tyr-kin_ephrin_A/B_rcpt-like"/>
</dbReference>
<feature type="compositionally biased region" description="Polar residues" evidence="1">
    <location>
        <begin position="1490"/>
        <end position="1506"/>
    </location>
</feature>
<reference evidence="5" key="1">
    <citation type="submission" date="2025-08" db="UniProtKB">
        <authorList>
            <consortium name="RefSeq"/>
        </authorList>
    </citation>
    <scope>IDENTIFICATION</scope>
</reference>
<dbReference type="InterPro" id="IPR036179">
    <property type="entry name" value="Ig-like_dom_sf"/>
</dbReference>
<feature type="compositionally biased region" description="Basic and acidic residues" evidence="1">
    <location>
        <begin position="805"/>
        <end position="828"/>
    </location>
</feature>
<dbReference type="PANTHER" id="PTHR15443:SF6">
    <property type="entry name" value="IG-LIKE DOMAIN-CONTAINING PROTEIN"/>
    <property type="match status" value="1"/>
</dbReference>
<keyword evidence="2" id="KW-0812">Transmembrane</keyword>
<dbReference type="InterPro" id="IPR013783">
    <property type="entry name" value="Ig-like_fold"/>
</dbReference>
<accession>A0A8B7XMW2</accession>
<feature type="region of interest" description="Disordered" evidence="1">
    <location>
        <begin position="1350"/>
        <end position="1528"/>
    </location>
</feature>
<feature type="compositionally biased region" description="Low complexity" evidence="1">
    <location>
        <begin position="971"/>
        <end position="993"/>
    </location>
</feature>
<feature type="compositionally biased region" description="Pro residues" evidence="1">
    <location>
        <begin position="1358"/>
        <end position="1367"/>
    </location>
</feature>
<feature type="compositionally biased region" description="Low complexity" evidence="1">
    <location>
        <begin position="1075"/>
        <end position="1088"/>
    </location>
</feature>